<gene>
    <name evidence="13" type="ORF">HM131_13920</name>
</gene>
<evidence type="ECO:0000256" key="1">
    <source>
        <dbReference type="ARBA" id="ARBA00004236"/>
    </source>
</evidence>
<feature type="domain" description="Glycosyltransferase 2-like" evidence="12">
    <location>
        <begin position="33"/>
        <end position="165"/>
    </location>
</feature>
<evidence type="ECO:0000256" key="9">
    <source>
        <dbReference type="ARBA" id="ARBA00038120"/>
    </source>
</evidence>
<dbReference type="RefSeq" id="WP_085030337.1">
    <property type="nucleotide sequence ID" value="NZ_CP020772.1"/>
</dbReference>
<accession>A0A1W5ZX14</accession>
<dbReference type="GO" id="GO:0005886">
    <property type="term" value="C:plasma membrane"/>
    <property type="evidence" value="ECO:0007669"/>
    <property type="project" value="UniProtKB-SubCell"/>
</dbReference>
<name>A0A1W5ZX14_9BACI</name>
<evidence type="ECO:0000256" key="8">
    <source>
        <dbReference type="ARBA" id="ARBA00037904"/>
    </source>
</evidence>
<protein>
    <recommendedName>
        <fullName evidence="10">4,4'-diaponeurosporenoate glycosyltransferase</fullName>
    </recommendedName>
</protein>
<sequence>MWFMIMAVTATLLLFWHRVSFPIGKQKSTASYSIIIPARNEEKNLKRLLPSILAVESKYREIIVVDDHSDDQTSETAALYEVKVIENPPLPNGWMGKSWACYNGAKAASGQSLFFLDADTWFSPLGAEKIMGYYETKGSDSLITVHPYHYMGSFWEKLSAVFHLVVFASSGITSIFKKMGGAQGGFGPCLIIDADTYWDLGGHHAIRSEIVEHLAFARKAESKGIKTYAFSGKNVVNMRMYEASFRAVAQGWSKSFASGASTASPIMSFASIIWITSVVSYLVNLFETGWWTIVGYGLLALLLYRFLQDVGNFRWYDGLLFPVYFLFFVLLFAFSFVKTYIFKQSTWKGRQIVGKEKRGSS</sequence>
<evidence type="ECO:0000256" key="4">
    <source>
        <dbReference type="ARBA" id="ARBA00022679"/>
    </source>
</evidence>
<keyword evidence="6 11" id="KW-0472">Membrane</keyword>
<proteinExistence type="inferred from homology"/>
<comment type="subcellular location">
    <subcellularLocation>
        <location evidence="1">Cell membrane</location>
    </subcellularLocation>
</comment>
<evidence type="ECO:0000313" key="13">
    <source>
        <dbReference type="EMBL" id="ARI77876.1"/>
    </source>
</evidence>
<dbReference type="InterPro" id="IPR029044">
    <property type="entry name" value="Nucleotide-diphossugar_trans"/>
</dbReference>
<evidence type="ECO:0000256" key="6">
    <source>
        <dbReference type="ARBA" id="ARBA00023136"/>
    </source>
</evidence>
<keyword evidence="4 13" id="KW-0808">Transferase</keyword>
<keyword evidence="2" id="KW-1003">Cell membrane</keyword>
<comment type="pathway">
    <text evidence="8">Carotenoid biosynthesis; staphyloxanthin biosynthesis; staphyloxanthin from farnesyl diphosphate: step 4/5.</text>
</comment>
<keyword evidence="5" id="KW-0125">Carotenoid biosynthesis</keyword>
<dbReference type="PANTHER" id="PTHR43646:SF2">
    <property type="entry name" value="GLYCOSYLTRANSFERASE 2-LIKE DOMAIN-CONTAINING PROTEIN"/>
    <property type="match status" value="1"/>
</dbReference>
<feature type="transmembrane region" description="Helical" evidence="11">
    <location>
        <begin position="263"/>
        <end position="283"/>
    </location>
</feature>
<organism evidence="13 14">
    <name type="scientific">Halobacillus mangrovi</name>
    <dbReference type="NCBI Taxonomy" id="402384"/>
    <lineage>
        <taxon>Bacteria</taxon>
        <taxon>Bacillati</taxon>
        <taxon>Bacillota</taxon>
        <taxon>Bacilli</taxon>
        <taxon>Bacillales</taxon>
        <taxon>Bacillaceae</taxon>
        <taxon>Halobacillus</taxon>
    </lineage>
</organism>
<keyword evidence="11" id="KW-1133">Transmembrane helix</keyword>
<dbReference type="InterPro" id="IPR001173">
    <property type="entry name" value="Glyco_trans_2-like"/>
</dbReference>
<dbReference type="GO" id="GO:0016117">
    <property type="term" value="P:carotenoid biosynthetic process"/>
    <property type="evidence" value="ECO:0007669"/>
    <property type="project" value="UniProtKB-KW"/>
</dbReference>
<dbReference type="Proteomes" id="UP000192527">
    <property type="component" value="Chromosome"/>
</dbReference>
<evidence type="ECO:0000256" key="3">
    <source>
        <dbReference type="ARBA" id="ARBA00022676"/>
    </source>
</evidence>
<reference evidence="13 14" key="1">
    <citation type="submission" date="2017-04" db="EMBL/GenBank/DDBJ databases">
        <title>The whole genome sequencing and assembly of Halobacillus mangrovi strain.</title>
        <authorList>
            <person name="Lee S.-J."/>
            <person name="Park M.-K."/>
            <person name="Kim J.-Y."/>
            <person name="Lee Y.-J."/>
            <person name="Yi H."/>
            <person name="Bahn Y.-S."/>
            <person name="Kim J.F."/>
            <person name="Lee D.-W."/>
        </authorList>
    </citation>
    <scope>NUCLEOTIDE SEQUENCE [LARGE SCALE GENOMIC DNA]</scope>
    <source>
        <strain evidence="13 14">KTB 131</strain>
    </source>
</reference>
<dbReference type="STRING" id="402384.HM131_13920"/>
<keyword evidence="3" id="KW-0328">Glycosyltransferase</keyword>
<keyword evidence="14" id="KW-1185">Reference proteome</keyword>
<evidence type="ECO:0000256" key="11">
    <source>
        <dbReference type="SAM" id="Phobius"/>
    </source>
</evidence>
<dbReference type="Pfam" id="PF00535">
    <property type="entry name" value="Glycos_transf_2"/>
    <property type="match status" value="1"/>
</dbReference>
<feature type="transmembrane region" description="Helical" evidence="11">
    <location>
        <begin position="319"/>
        <end position="341"/>
    </location>
</feature>
<comment type="function">
    <text evidence="7">Catalyzes the glycosylation of 4,4'-diaponeurosporenoate, i.e. the esterification of glucose at the C1'' position with the carboxyl group of 4,4'-diaponeurosporenic acid, to form glycosyl-4,4'-diaponeurosporenoate. This is a step in the biosynthesis of staphyloxanthin, an orange pigment present in most staphylococci strains.</text>
</comment>
<dbReference type="GO" id="GO:0016757">
    <property type="term" value="F:glycosyltransferase activity"/>
    <property type="evidence" value="ECO:0007669"/>
    <property type="project" value="UniProtKB-KW"/>
</dbReference>
<evidence type="ECO:0000256" key="10">
    <source>
        <dbReference type="ARBA" id="ARBA00040345"/>
    </source>
</evidence>
<dbReference type="OrthoDB" id="9806525at2"/>
<dbReference type="SUPFAM" id="SSF53448">
    <property type="entry name" value="Nucleotide-diphospho-sugar transferases"/>
    <property type="match status" value="1"/>
</dbReference>
<keyword evidence="11" id="KW-0812">Transmembrane</keyword>
<dbReference type="AlphaFoldDB" id="A0A1W5ZX14"/>
<dbReference type="KEGG" id="hmn:HM131_13920"/>
<evidence type="ECO:0000256" key="7">
    <source>
        <dbReference type="ARBA" id="ARBA00037281"/>
    </source>
</evidence>
<evidence type="ECO:0000256" key="2">
    <source>
        <dbReference type="ARBA" id="ARBA00022475"/>
    </source>
</evidence>
<evidence type="ECO:0000313" key="14">
    <source>
        <dbReference type="Proteomes" id="UP000192527"/>
    </source>
</evidence>
<feature type="transmembrane region" description="Helical" evidence="11">
    <location>
        <begin position="290"/>
        <end position="307"/>
    </location>
</feature>
<dbReference type="Gene3D" id="3.90.550.10">
    <property type="entry name" value="Spore Coat Polysaccharide Biosynthesis Protein SpsA, Chain A"/>
    <property type="match status" value="1"/>
</dbReference>
<dbReference type="CDD" id="cd00761">
    <property type="entry name" value="Glyco_tranf_GTA_type"/>
    <property type="match status" value="1"/>
</dbReference>
<comment type="similarity">
    <text evidence="9">Belongs to the glycosyltransferase 2 family. CrtQ subfamily.</text>
</comment>
<evidence type="ECO:0000259" key="12">
    <source>
        <dbReference type="Pfam" id="PF00535"/>
    </source>
</evidence>
<dbReference type="PANTHER" id="PTHR43646">
    <property type="entry name" value="GLYCOSYLTRANSFERASE"/>
    <property type="match status" value="1"/>
</dbReference>
<evidence type="ECO:0000256" key="5">
    <source>
        <dbReference type="ARBA" id="ARBA00022746"/>
    </source>
</evidence>
<dbReference type="EMBL" id="CP020772">
    <property type="protein sequence ID" value="ARI77876.1"/>
    <property type="molecule type" value="Genomic_DNA"/>
</dbReference>